<sequence>MRTFLMNEASGRWWRGRQSLIAMVFMSLLLMAPASAQGLRCQATDGDTLRCGAERIRIIGLDAPEMRGKCPREARLARAARDRLAMLVARGVTIEPRGRDRYGRLLAVVRDREGWDVAQVLIAEGFARPYDGRSRRQGWC</sequence>
<feature type="domain" description="TNase-like" evidence="2">
    <location>
        <begin position="34"/>
        <end position="140"/>
    </location>
</feature>
<protein>
    <submittedName>
        <fullName evidence="3">Thermonuclease family protein</fullName>
    </submittedName>
</protein>
<feature type="signal peptide" evidence="1">
    <location>
        <begin position="1"/>
        <end position="36"/>
    </location>
</feature>
<feature type="chain" id="PRO_5046154034" evidence="1">
    <location>
        <begin position="37"/>
        <end position="140"/>
    </location>
</feature>
<proteinExistence type="predicted"/>
<dbReference type="PROSITE" id="PS50830">
    <property type="entry name" value="TNASE_3"/>
    <property type="match status" value="1"/>
</dbReference>
<dbReference type="Gene3D" id="2.40.50.90">
    <property type="match status" value="1"/>
</dbReference>
<gene>
    <name evidence="3" type="ORF">OF850_21685</name>
</gene>
<accession>A0ABT3P1D8</accession>
<evidence type="ECO:0000256" key="1">
    <source>
        <dbReference type="SAM" id="SignalP"/>
    </source>
</evidence>
<dbReference type="Pfam" id="PF00565">
    <property type="entry name" value="SNase"/>
    <property type="match status" value="1"/>
</dbReference>
<evidence type="ECO:0000313" key="3">
    <source>
        <dbReference type="EMBL" id="MCW8088211.1"/>
    </source>
</evidence>
<reference evidence="3 4" key="1">
    <citation type="submission" date="2022-10" db="EMBL/GenBank/DDBJ databases">
        <title>Roseococcus glaciei nov., sp. nov., isolated from glacier.</title>
        <authorList>
            <person name="Liu Q."/>
            <person name="Xin Y.-H."/>
        </authorList>
    </citation>
    <scope>NUCLEOTIDE SEQUENCE [LARGE SCALE GENOMIC DNA]</scope>
    <source>
        <strain evidence="3 4">MDT2-1-1</strain>
    </source>
</reference>
<keyword evidence="1" id="KW-0732">Signal</keyword>
<evidence type="ECO:0000259" key="2">
    <source>
        <dbReference type="PROSITE" id="PS50830"/>
    </source>
</evidence>
<dbReference type="RefSeq" id="WP_301592411.1">
    <property type="nucleotide sequence ID" value="NZ_JAPFQI010000029.1"/>
</dbReference>
<dbReference type="SMART" id="SM00318">
    <property type="entry name" value="SNc"/>
    <property type="match status" value="1"/>
</dbReference>
<keyword evidence="4" id="KW-1185">Reference proteome</keyword>
<organism evidence="3 4">
    <name type="scientific">Sabulicella glaciei</name>
    <dbReference type="NCBI Taxonomy" id="2984948"/>
    <lineage>
        <taxon>Bacteria</taxon>
        <taxon>Pseudomonadati</taxon>
        <taxon>Pseudomonadota</taxon>
        <taxon>Alphaproteobacteria</taxon>
        <taxon>Acetobacterales</taxon>
        <taxon>Acetobacteraceae</taxon>
        <taxon>Sabulicella</taxon>
    </lineage>
</organism>
<dbReference type="Proteomes" id="UP001526430">
    <property type="component" value="Unassembled WGS sequence"/>
</dbReference>
<dbReference type="InterPro" id="IPR035437">
    <property type="entry name" value="SNase_OB-fold_sf"/>
</dbReference>
<dbReference type="InterPro" id="IPR016071">
    <property type="entry name" value="Staphylococal_nuclease_OB-fold"/>
</dbReference>
<dbReference type="SUPFAM" id="SSF50199">
    <property type="entry name" value="Staphylococcal nuclease"/>
    <property type="match status" value="1"/>
</dbReference>
<evidence type="ECO:0000313" key="4">
    <source>
        <dbReference type="Proteomes" id="UP001526430"/>
    </source>
</evidence>
<dbReference type="EMBL" id="JAPFQI010000029">
    <property type="protein sequence ID" value="MCW8088211.1"/>
    <property type="molecule type" value="Genomic_DNA"/>
</dbReference>
<comment type="caution">
    <text evidence="3">The sequence shown here is derived from an EMBL/GenBank/DDBJ whole genome shotgun (WGS) entry which is preliminary data.</text>
</comment>
<name>A0ABT3P1D8_9PROT</name>